<organism evidence="3 4">
    <name type="scientific">Legionella cherrii</name>
    <dbReference type="NCBI Taxonomy" id="28084"/>
    <lineage>
        <taxon>Bacteria</taxon>
        <taxon>Pseudomonadati</taxon>
        <taxon>Pseudomonadota</taxon>
        <taxon>Gammaproteobacteria</taxon>
        <taxon>Legionellales</taxon>
        <taxon>Legionellaceae</taxon>
        <taxon>Legionella</taxon>
    </lineage>
</organism>
<feature type="coiled-coil region" evidence="1">
    <location>
        <begin position="679"/>
        <end position="748"/>
    </location>
</feature>
<keyword evidence="4" id="KW-1185">Reference proteome</keyword>
<proteinExistence type="predicted"/>
<dbReference type="EMBL" id="LR134173">
    <property type="protein sequence ID" value="VEB35772.1"/>
    <property type="molecule type" value="Genomic_DNA"/>
</dbReference>
<accession>A0ABY6T632</accession>
<feature type="coiled-coil region" evidence="1">
    <location>
        <begin position="220"/>
        <end position="292"/>
    </location>
</feature>
<sequence>MKKVVIGIKRANSTVNVTVTFDDDPFELLDESNKPKNADEEKEQLILLAQSIVANKIIGHEINLDPDIKNQELRTHVLISEKKEGGLQVRYTTPFGISVLETPTSLEVLLTDKVGKVELTNTYGEIPTLQKLSLSQIPETHLKMLQEDKKRAAIAKKERDLAKQKKDFLANGPSEIPNPAVFPVPRKTTAEKDIDLKNAVEKLSALYGNESQLNPILKQIGAVEEEIKTLEIELTELKKKEASLKDAMSEGTVASFAQTHLQTSKSELEETRKLLENKLSTLRADLSRAKSSFENHVKNNYALYEKFENGQEFTKQVMLTALYNAALDNYKELLKDTKGQPETRKKKVEAFNKHFGGIAIVDDYGKVNPIEETYKSFADTTLSEVVALANEVIKVTEPKFIETRLIEAKVHCEIQYSKHFNNLIYKDQTQTTPFIMEKSFPIFGTLQKININTKFDTDWDKPIQSASDPKQLKAEESKIPDKKAIEDSQSQLKKAQTQLTELEQKVRNFQRYTALKAELEAKEELASKQKIQLDKVTESFNKARDSIITQIKDQPVDVQKYVLQNINPQLAKSVVNELPEANKKFLITVLPELTKIPEKSEIELFAEKYAVLANEIATARKNLNQIKEKDIQVEQLNQLRSALDKVNESQLDASNLEKVLEQSHTYTQNDLAVDGLIFQQQLTTAKKRLAEQIKDVEEKFESIKQANKEWLTIFESKRQSLINIESSFKEMEYQRDQSEKNKEELQRLTELATRSYMNILSEYEQINERIKLAQGAQTVEQAVILETRLAEEPKEEIVTPPTDNVSKDQNETPPTPNKGVLSPSTPKTIKDQIMQIYNEYFEEVKKETDNLSKKEPSQWQELFKEKNAEGNLEEFKAKYLKDKESDIKEEKAVAALDKIIKLIEKTEWKTGFLGSKSKINIEGKETPVPNHIYEIYKKAIEGRDNPQQADKAMEAINAIATRAKSHSVKFEFLRKRDEQTKEAYDAIEKHSSPPNRP</sequence>
<feature type="coiled-coil region" evidence="1">
    <location>
        <begin position="485"/>
        <end position="532"/>
    </location>
</feature>
<keyword evidence="1" id="KW-0175">Coiled coil</keyword>
<evidence type="ECO:0000313" key="4">
    <source>
        <dbReference type="Proteomes" id="UP000277577"/>
    </source>
</evidence>
<dbReference type="RefSeq" id="WP_028382325.1">
    <property type="nucleotide sequence ID" value="NZ_LR134173.1"/>
</dbReference>
<reference evidence="3 4" key="1">
    <citation type="submission" date="2018-12" db="EMBL/GenBank/DDBJ databases">
        <authorList>
            <consortium name="Pathogen Informatics"/>
        </authorList>
    </citation>
    <scope>NUCLEOTIDE SEQUENCE [LARGE SCALE GENOMIC DNA]</scope>
    <source>
        <strain evidence="3 4">NCTC11976</strain>
    </source>
</reference>
<evidence type="ECO:0000256" key="1">
    <source>
        <dbReference type="SAM" id="Coils"/>
    </source>
</evidence>
<evidence type="ECO:0000313" key="3">
    <source>
        <dbReference type="EMBL" id="VEB35772.1"/>
    </source>
</evidence>
<dbReference type="Proteomes" id="UP000277577">
    <property type="component" value="Chromosome"/>
</dbReference>
<gene>
    <name evidence="3" type="ORF">NCTC11976_01526</name>
</gene>
<evidence type="ECO:0000256" key="2">
    <source>
        <dbReference type="SAM" id="MobiDB-lite"/>
    </source>
</evidence>
<feature type="region of interest" description="Disordered" evidence="2">
    <location>
        <begin position="793"/>
        <end position="826"/>
    </location>
</feature>
<protein>
    <submittedName>
        <fullName evidence="3">Uncharacterized protein</fullName>
    </submittedName>
</protein>
<name>A0ABY6T632_9GAMM</name>